<accession>A0ABS3Q5T3</accession>
<feature type="signal peptide" evidence="1">
    <location>
        <begin position="1"/>
        <end position="24"/>
    </location>
</feature>
<organism evidence="2 3">
    <name type="scientific">Thiomicrorhabdus marina</name>
    <dbReference type="NCBI Taxonomy" id="2818442"/>
    <lineage>
        <taxon>Bacteria</taxon>
        <taxon>Pseudomonadati</taxon>
        <taxon>Pseudomonadota</taxon>
        <taxon>Gammaproteobacteria</taxon>
        <taxon>Thiotrichales</taxon>
        <taxon>Piscirickettsiaceae</taxon>
        <taxon>Thiomicrorhabdus</taxon>
    </lineage>
</organism>
<sequence length="164" mass="18560">MRGRIVLVKLLLYFALVQPVPLSANGSISVDLQDEVTMIANLDGKHLVALTSKEPSLGLNMVDVISLRQKYWPDGTPIQLYVLPNNHEATKGVARQVMQLNESWLQRIWNRKIFNGAFQAPIVIDNEYQMIKRVLKHPKSIGYVSTGVFRIYQNVRSVQQANSS</sequence>
<name>A0ABS3Q5T3_9GAMM</name>
<protein>
    <recommendedName>
        <fullName evidence="4">PBP domain-containing protein</fullName>
    </recommendedName>
</protein>
<dbReference type="RefSeq" id="WP_208149254.1">
    <property type="nucleotide sequence ID" value="NZ_JAGETV010000010.1"/>
</dbReference>
<gene>
    <name evidence="2" type="ORF">J3998_07080</name>
</gene>
<evidence type="ECO:0000256" key="1">
    <source>
        <dbReference type="SAM" id="SignalP"/>
    </source>
</evidence>
<comment type="caution">
    <text evidence="2">The sequence shown here is derived from an EMBL/GenBank/DDBJ whole genome shotgun (WGS) entry which is preliminary data.</text>
</comment>
<dbReference type="EMBL" id="JAGETV010000010">
    <property type="protein sequence ID" value="MBO1927339.1"/>
    <property type="molecule type" value="Genomic_DNA"/>
</dbReference>
<dbReference type="Proteomes" id="UP000664835">
    <property type="component" value="Unassembled WGS sequence"/>
</dbReference>
<keyword evidence="3" id="KW-1185">Reference proteome</keyword>
<evidence type="ECO:0000313" key="2">
    <source>
        <dbReference type="EMBL" id="MBO1927339.1"/>
    </source>
</evidence>
<reference evidence="2 3" key="1">
    <citation type="submission" date="2021-03" db="EMBL/GenBank/DDBJ databases">
        <title>Thiomicrorhabdus sp.nov.,novel sulfur-oxidizing bacteria isolated from coastal sediment.</title>
        <authorList>
            <person name="Liu X."/>
        </authorList>
    </citation>
    <scope>NUCLEOTIDE SEQUENCE [LARGE SCALE GENOMIC DNA]</scope>
    <source>
        <strain evidence="2 3">6S2-11</strain>
    </source>
</reference>
<evidence type="ECO:0008006" key="4">
    <source>
        <dbReference type="Google" id="ProtNLM"/>
    </source>
</evidence>
<keyword evidence="1" id="KW-0732">Signal</keyword>
<evidence type="ECO:0000313" key="3">
    <source>
        <dbReference type="Proteomes" id="UP000664835"/>
    </source>
</evidence>
<dbReference type="SUPFAM" id="SSF53850">
    <property type="entry name" value="Periplasmic binding protein-like II"/>
    <property type="match status" value="1"/>
</dbReference>
<proteinExistence type="predicted"/>
<feature type="chain" id="PRO_5046385485" description="PBP domain-containing protein" evidence="1">
    <location>
        <begin position="25"/>
        <end position="164"/>
    </location>
</feature>